<dbReference type="AlphaFoldDB" id="A0A4R8XIQ7"/>
<dbReference type="Pfam" id="PF00346">
    <property type="entry name" value="Complex1_49kDa"/>
    <property type="match status" value="1"/>
</dbReference>
<keyword evidence="1" id="KW-0560">Oxidoreductase</keyword>
<evidence type="ECO:0000259" key="4">
    <source>
        <dbReference type="Pfam" id="PF00346"/>
    </source>
</evidence>
<accession>A0A4R8XIQ7</accession>
<reference evidence="5 6" key="1">
    <citation type="submission" date="2019-03" db="EMBL/GenBank/DDBJ databases">
        <title>Genomics of glacier-inhabiting Cryobacterium strains.</title>
        <authorList>
            <person name="Liu Q."/>
            <person name="Xin Y.-H."/>
        </authorList>
    </citation>
    <scope>NUCLEOTIDE SEQUENCE [LARGE SCALE GENOMIC DNA]</scope>
    <source>
        <strain evidence="5 6">TMT2-48-2</strain>
    </source>
</reference>
<protein>
    <submittedName>
        <fullName evidence="5">Formate hydrogenase</fullName>
    </submittedName>
</protein>
<dbReference type="SUPFAM" id="SSF143243">
    <property type="entry name" value="Nqo5-like"/>
    <property type="match status" value="1"/>
</dbReference>
<evidence type="ECO:0000259" key="3">
    <source>
        <dbReference type="Pfam" id="PF00329"/>
    </source>
</evidence>
<gene>
    <name evidence="5" type="ORF">E3T23_14050</name>
</gene>
<keyword evidence="2" id="KW-0520">NAD</keyword>
<dbReference type="PANTHER" id="PTHR43485:SF1">
    <property type="entry name" value="FORMATE HYDROGENLYASE SUBUNIT 5-RELATED"/>
    <property type="match status" value="1"/>
</dbReference>
<dbReference type="RefSeq" id="WP_134371129.1">
    <property type="nucleotide sequence ID" value="NZ_SOGN01000063.1"/>
</dbReference>
<name>A0A4R8XIQ7_9MICO</name>
<dbReference type="Gene3D" id="1.10.645.10">
    <property type="entry name" value="Cytochrome-c3 Hydrogenase, chain B"/>
    <property type="match status" value="1"/>
</dbReference>
<keyword evidence="6" id="KW-1185">Reference proteome</keyword>
<evidence type="ECO:0000256" key="2">
    <source>
        <dbReference type="ARBA" id="ARBA00023027"/>
    </source>
</evidence>
<dbReference type="InterPro" id="IPR037232">
    <property type="entry name" value="NADH_quin_OxRdtase_su_C/D-like"/>
</dbReference>
<dbReference type="PANTHER" id="PTHR43485">
    <property type="entry name" value="HYDROGENASE-4 COMPONENT G"/>
    <property type="match status" value="1"/>
</dbReference>
<proteinExistence type="predicted"/>
<comment type="caution">
    <text evidence="5">The sequence shown here is derived from an EMBL/GenBank/DDBJ whole genome shotgun (WGS) entry which is preliminary data.</text>
</comment>
<feature type="domain" description="NADH-quinone oxidoreductase subunit D" evidence="4">
    <location>
        <begin position="264"/>
        <end position="509"/>
    </location>
</feature>
<dbReference type="Proteomes" id="UP000298433">
    <property type="component" value="Unassembled WGS sequence"/>
</dbReference>
<dbReference type="InterPro" id="IPR001268">
    <property type="entry name" value="NADH_UbQ_OxRdtase_30kDa_su"/>
</dbReference>
<dbReference type="InterPro" id="IPR001135">
    <property type="entry name" value="NADH_Q_OxRdtase_suD"/>
</dbReference>
<dbReference type="GO" id="GO:0048038">
    <property type="term" value="F:quinone binding"/>
    <property type="evidence" value="ECO:0007669"/>
    <property type="project" value="InterPro"/>
</dbReference>
<dbReference type="SUPFAM" id="SSF56762">
    <property type="entry name" value="HydB/Nqo4-like"/>
    <property type="match status" value="1"/>
</dbReference>
<organism evidence="5 6">
    <name type="scientific">Cryobacterium cheniae</name>
    <dbReference type="NCBI Taxonomy" id="1259262"/>
    <lineage>
        <taxon>Bacteria</taxon>
        <taxon>Bacillati</taxon>
        <taxon>Actinomycetota</taxon>
        <taxon>Actinomycetes</taxon>
        <taxon>Micrococcales</taxon>
        <taxon>Microbacteriaceae</taxon>
        <taxon>Cryobacterium</taxon>
    </lineage>
</organism>
<evidence type="ECO:0000313" key="6">
    <source>
        <dbReference type="Proteomes" id="UP000298433"/>
    </source>
</evidence>
<evidence type="ECO:0000256" key="1">
    <source>
        <dbReference type="ARBA" id="ARBA00023002"/>
    </source>
</evidence>
<sequence length="516" mass="55724">MTNANPVPAAAPEVRTLTREELRGEAATLLTEGNRLALVAGHDDGDGLRVVYSFAAVFPRRQVDLVVPVPYDDAWVPSLADLSFPAGNFERGTRDLFGVRPANHPQPYRLVRHGHWPRGWYPMRKDARVTPEFEPDVESFPFVEVEGPGVYEIAVGPIHAGIIDPGHFRFSVVGETIVRMEARQWYMHRGVERLFEGRRPGDGIELAEQIAGDTVIGHTLAYTMAIEAASGILVPEPDRMLRALLLELERIYNHVSDLGSLANDVGFSVVNSHAQRVRETLLRINKTVTGHRFLRGALSVGGVSVLAVPDPGDLRRVAADVQEIIAITLGHAIVRDRFTGTAPLPTGLAEAMGTLGYVARASGIDADARRDHPFVDLGAHFHVVTDTGGDVLSRYRVRAGEFEVSIAVAIDLIGRLGAHRGDAAALPSGVSARAMTATAAAASTAARSGLALVEGWRGTICHRVELGADGAITRLKVVDPSYFNWPALPVALAETIVPDFPLVNKSFNQSYAGNDL</sequence>
<dbReference type="OrthoDB" id="3196856at2"/>
<evidence type="ECO:0000313" key="5">
    <source>
        <dbReference type="EMBL" id="TFC76971.1"/>
    </source>
</evidence>
<dbReference type="InterPro" id="IPR029014">
    <property type="entry name" value="NiFe-Hase_large"/>
</dbReference>
<dbReference type="InterPro" id="IPR052197">
    <property type="entry name" value="ComplexI_49kDa-like"/>
</dbReference>
<dbReference type="GO" id="GO:0008137">
    <property type="term" value="F:NADH dehydrogenase (ubiquinone) activity"/>
    <property type="evidence" value="ECO:0007669"/>
    <property type="project" value="InterPro"/>
</dbReference>
<dbReference type="GO" id="GO:0051287">
    <property type="term" value="F:NAD binding"/>
    <property type="evidence" value="ECO:0007669"/>
    <property type="project" value="InterPro"/>
</dbReference>
<dbReference type="EMBL" id="SOGN01000063">
    <property type="protein sequence ID" value="TFC76971.1"/>
    <property type="molecule type" value="Genomic_DNA"/>
</dbReference>
<dbReference type="Gene3D" id="3.30.460.80">
    <property type="entry name" value="NADH:ubiquinone oxidoreductase, 30kDa subunit"/>
    <property type="match status" value="1"/>
</dbReference>
<dbReference type="Pfam" id="PF00329">
    <property type="entry name" value="Complex1_30kDa"/>
    <property type="match status" value="1"/>
</dbReference>
<feature type="domain" description="NADH:ubiquinone oxidoreductase 30kDa subunit" evidence="3">
    <location>
        <begin position="34"/>
        <end position="130"/>
    </location>
</feature>
<dbReference type="GO" id="GO:0016651">
    <property type="term" value="F:oxidoreductase activity, acting on NAD(P)H"/>
    <property type="evidence" value="ECO:0007669"/>
    <property type="project" value="InterPro"/>
</dbReference>